<feature type="binding site" evidence="5">
    <location>
        <begin position="158"/>
        <end position="165"/>
    </location>
    <ligand>
        <name>ATP</name>
        <dbReference type="ChEBI" id="CHEBI:30616"/>
    </ligand>
</feature>
<evidence type="ECO:0000256" key="2">
    <source>
        <dbReference type="ARBA" id="ARBA00022801"/>
    </source>
</evidence>
<dbReference type="Proteomes" id="UP000182737">
    <property type="component" value="Unassembled WGS sequence"/>
</dbReference>
<name>A0A1I3JNJ0_9SPIR</name>
<reference evidence="8" key="1">
    <citation type="submission" date="2016-10" db="EMBL/GenBank/DDBJ databases">
        <authorList>
            <person name="Varghese N."/>
            <person name="Submissions S."/>
        </authorList>
    </citation>
    <scope>NUCLEOTIDE SEQUENCE [LARGE SCALE GENOMIC DNA]</scope>
    <source>
        <strain evidence="8">XBD1002</strain>
    </source>
</reference>
<keyword evidence="8" id="KW-1185">Reference proteome</keyword>
<dbReference type="PROSITE" id="PS51198">
    <property type="entry name" value="UVRD_HELICASE_ATP_BIND"/>
    <property type="match status" value="1"/>
</dbReference>
<dbReference type="GO" id="GO:0005829">
    <property type="term" value="C:cytosol"/>
    <property type="evidence" value="ECO:0007669"/>
    <property type="project" value="TreeGrafter"/>
</dbReference>
<dbReference type="Pfam" id="PF00580">
    <property type="entry name" value="UvrD-helicase"/>
    <property type="match status" value="2"/>
</dbReference>
<evidence type="ECO:0000259" key="6">
    <source>
        <dbReference type="PROSITE" id="PS51198"/>
    </source>
</evidence>
<dbReference type="PANTHER" id="PTHR11070:SF63">
    <property type="entry name" value="DNA HELICASE IV"/>
    <property type="match status" value="1"/>
</dbReference>
<evidence type="ECO:0000313" key="7">
    <source>
        <dbReference type="EMBL" id="SFI61842.1"/>
    </source>
</evidence>
<dbReference type="GO" id="GO:0000725">
    <property type="term" value="P:recombinational repair"/>
    <property type="evidence" value="ECO:0007669"/>
    <property type="project" value="TreeGrafter"/>
</dbReference>
<dbReference type="PANTHER" id="PTHR11070">
    <property type="entry name" value="UVRD / RECB / PCRA DNA HELICASE FAMILY MEMBER"/>
    <property type="match status" value="1"/>
</dbReference>
<dbReference type="GO" id="GO:0016787">
    <property type="term" value="F:hydrolase activity"/>
    <property type="evidence" value="ECO:0007669"/>
    <property type="project" value="UniProtKB-UniRule"/>
</dbReference>
<evidence type="ECO:0000256" key="5">
    <source>
        <dbReference type="PROSITE-ProRule" id="PRU00560"/>
    </source>
</evidence>
<dbReference type="InterPro" id="IPR014016">
    <property type="entry name" value="UvrD-like_ATP-bd"/>
</dbReference>
<accession>A0A1I3JNJ0</accession>
<dbReference type="Gene3D" id="3.40.91.30">
    <property type="match status" value="1"/>
</dbReference>
<dbReference type="AlphaFoldDB" id="A0A1I3JNJ0"/>
<keyword evidence="3 5" id="KW-0347">Helicase</keyword>
<dbReference type="GO" id="GO:0005524">
    <property type="term" value="F:ATP binding"/>
    <property type="evidence" value="ECO:0007669"/>
    <property type="project" value="UniProtKB-UniRule"/>
</dbReference>
<dbReference type="GO" id="GO:0003677">
    <property type="term" value="F:DNA binding"/>
    <property type="evidence" value="ECO:0007669"/>
    <property type="project" value="InterPro"/>
</dbReference>
<dbReference type="InterPro" id="IPR027417">
    <property type="entry name" value="P-loop_NTPase"/>
</dbReference>
<keyword evidence="1 5" id="KW-0547">Nucleotide-binding</keyword>
<gene>
    <name evidence="7" type="ORF">SAMN04487775_103147</name>
</gene>
<protein>
    <submittedName>
        <fullName evidence="7">DNA helicase-4</fullName>
    </submittedName>
</protein>
<evidence type="ECO:0000256" key="1">
    <source>
        <dbReference type="ARBA" id="ARBA00022741"/>
    </source>
</evidence>
<dbReference type="InterPro" id="IPR000212">
    <property type="entry name" value="DNA_helicase_UvrD/REP"/>
</dbReference>
<keyword evidence="4 5" id="KW-0067">ATP-binding</keyword>
<sequence length="962" mass="111125">MSLKTRLFRKKDDSTVSVQINNSIQSDNPSVKAIIELNQHISKLLSSDSYIAKSEYLKFIEARKDAVSYFKQLNIDNILKNFCSKNHITTELVLETIDKLDNLKTLTSEHNKNFIKEKLISEKTYLDNILKEIDPNIMLDEDQRKVVLTDEDYCLVIAGAGAGKTTTVAAKVKYLVEKKNIKPEEILVVSFTNKAVGELKERIQKQLGIDCPITTFHSTGNAILHKENDDKLNIVQNEKLYFVLEDYFRDTVLQNQKLLDDLIQFFATYFDEPITAKDKNELFNKLSSANFSTMKSEVGEINYDLEIKNSRRKEYVTIQNEVLRSYEEVQIANFLYLNNIEYEYEPRYKYNIEGSNKPYTPDFLIHQNGKEAYIEHFGITQSGCSNRYNKEELEKYKKAVHDKVDLHKQHDTTLLYTFSSFIDGRPLLAHLKDQLEKAGFTLQPRDNKDVMRKITNQDGSRYIRKLINLVDRFISNFKTNGYSVEQFEEWKIKSNNERTKLFLGICKECYLEYERYLQKNNAIDFSDMINKSAKLLKESKAVSDQIDFKYIIVDEYQDISRQRFDLVGALHDVTSAKIIAVGDDWQSIYAFSGSDITLFTQFEKIMGYAEQLKITNTYRNSQEVIDIAGNFIQKNTAQIRKELKSPKTIKDPVIIYTYDSKTKKFGGNANYNLAKAVETAIGQIIEFTNKEEKDPKKQEILLLGRFGFDGKNLERSGLFEFKEFGSKVKSLKYPSLKITFMTAHASKGLGYDNVIVINGKNETYGFPSKIENDPVLNFVVKRDDFIEAAEERRLFYVAMTRTKNRVYFIAPESNPSEFLLEIKNDYKNVILKGKWNEETSEALNYKKICPMCGYPLQKKVKNAFGLRLWICMNDPEVCDFMTNEIAAGKLSIQKCDKCDGYLIAKPNGDRTDYFLGCTNFKTNKTGCNNTISKIDYYKMNNLTLEPAPKKVIPKGYTPQNNN</sequence>
<dbReference type="OrthoDB" id="9809039at2"/>
<proteinExistence type="predicted"/>
<evidence type="ECO:0000256" key="3">
    <source>
        <dbReference type="ARBA" id="ARBA00022806"/>
    </source>
</evidence>
<dbReference type="Gene3D" id="3.40.50.300">
    <property type="entry name" value="P-loop containing nucleotide triphosphate hydrolases"/>
    <property type="match status" value="3"/>
</dbReference>
<feature type="domain" description="UvrD-like helicase ATP-binding" evidence="6">
    <location>
        <begin position="137"/>
        <end position="621"/>
    </location>
</feature>
<dbReference type="GO" id="GO:0043138">
    <property type="term" value="F:3'-5' DNA helicase activity"/>
    <property type="evidence" value="ECO:0007669"/>
    <property type="project" value="TreeGrafter"/>
</dbReference>
<dbReference type="SUPFAM" id="SSF52540">
    <property type="entry name" value="P-loop containing nucleoside triphosphate hydrolases"/>
    <property type="match status" value="1"/>
</dbReference>
<keyword evidence="2 5" id="KW-0378">Hydrolase</keyword>
<evidence type="ECO:0000313" key="8">
    <source>
        <dbReference type="Proteomes" id="UP000182737"/>
    </source>
</evidence>
<organism evidence="7 8">
    <name type="scientific">Treponema bryantii</name>
    <dbReference type="NCBI Taxonomy" id="163"/>
    <lineage>
        <taxon>Bacteria</taxon>
        <taxon>Pseudomonadati</taxon>
        <taxon>Spirochaetota</taxon>
        <taxon>Spirochaetia</taxon>
        <taxon>Spirochaetales</taxon>
        <taxon>Treponemataceae</taxon>
        <taxon>Treponema</taxon>
    </lineage>
</organism>
<dbReference type="EMBL" id="FORI01000003">
    <property type="protein sequence ID" value="SFI61842.1"/>
    <property type="molecule type" value="Genomic_DNA"/>
</dbReference>
<evidence type="ECO:0000256" key="4">
    <source>
        <dbReference type="ARBA" id="ARBA00022840"/>
    </source>
</evidence>
<dbReference type="RefSeq" id="WP_074930991.1">
    <property type="nucleotide sequence ID" value="NZ_FORI01000003.1"/>
</dbReference>